<evidence type="ECO:0000313" key="11">
    <source>
        <dbReference type="Proteomes" id="UP000184171"/>
    </source>
</evidence>
<dbReference type="InterPro" id="IPR011063">
    <property type="entry name" value="TilS/TtcA_N"/>
</dbReference>
<keyword evidence="6 8" id="KW-0067">ATP-binding</keyword>
<dbReference type="Gene3D" id="3.40.50.620">
    <property type="entry name" value="HUPs"/>
    <property type="match status" value="1"/>
</dbReference>
<comment type="catalytic activity">
    <reaction evidence="7 8">
        <text>cytidine(34) in tRNA(Ile2) + L-lysine + ATP = lysidine(34) in tRNA(Ile2) + AMP + diphosphate + H(+)</text>
        <dbReference type="Rhea" id="RHEA:43744"/>
        <dbReference type="Rhea" id="RHEA-COMP:10625"/>
        <dbReference type="Rhea" id="RHEA-COMP:10670"/>
        <dbReference type="ChEBI" id="CHEBI:15378"/>
        <dbReference type="ChEBI" id="CHEBI:30616"/>
        <dbReference type="ChEBI" id="CHEBI:32551"/>
        <dbReference type="ChEBI" id="CHEBI:33019"/>
        <dbReference type="ChEBI" id="CHEBI:82748"/>
        <dbReference type="ChEBI" id="CHEBI:83665"/>
        <dbReference type="ChEBI" id="CHEBI:456215"/>
        <dbReference type="EC" id="6.3.4.19"/>
    </reaction>
</comment>
<keyword evidence="4 8" id="KW-0819">tRNA processing</keyword>
<reference evidence="10 11" key="1">
    <citation type="submission" date="2016-11" db="EMBL/GenBank/DDBJ databases">
        <authorList>
            <person name="Jaros S."/>
            <person name="Januszkiewicz K."/>
            <person name="Wedrychowicz H."/>
        </authorList>
    </citation>
    <scope>NUCLEOTIDE SEQUENCE [LARGE SCALE GENOMIC DNA]</scope>
    <source>
        <strain evidence="10 11">DSM 5091</strain>
    </source>
</reference>
<dbReference type="GO" id="GO:0006400">
    <property type="term" value="P:tRNA modification"/>
    <property type="evidence" value="ECO:0007669"/>
    <property type="project" value="UniProtKB-UniRule"/>
</dbReference>
<sequence length="452" mass="51393">MQATICSQIEAAGMGSADHLLVAVSGGIDSVVLLRLLSVASNQFGFRLSVAHFDHQIRPESRAEAEFVEQLCERMRLSFFFGSGDVPAFAKEEKISLEMAARQLRRVFLLRTAKRLDARLIALAHHRDDQVETFFLRLLRGSGSAGLAAMKTLNSCWWRPLLGCSREQILDFARKENLNWVEDGSNADTSILRNRVRHEVLPQLRELNPQLDERLSVLSAQFQADEDFWQQHVAKTITALIVDHSDGLRLDRQKLLGLHAALRVRVVREALRQVRGDLQRIEAVHLQSILSLLTAHRSQSQLDIPDCWVARRYQFLWLRKKAPEKVAAYAFELPVPGRVDLPDGRFLRAVFTEKKAGESAFSVEFDAVRVKFPLLVRNWQFGDVFHPQGMPGKKKLKRLFSDEKIELEERDRVPLIVSGEEILWVAGMRRSQQAPVSADSAQILRLELLEGD</sequence>
<feature type="binding site" evidence="8">
    <location>
        <begin position="25"/>
        <end position="30"/>
    </location>
    <ligand>
        <name>ATP</name>
        <dbReference type="ChEBI" id="CHEBI:30616"/>
    </ligand>
</feature>
<dbReference type="Proteomes" id="UP000184171">
    <property type="component" value="Unassembled WGS sequence"/>
</dbReference>
<evidence type="ECO:0000256" key="6">
    <source>
        <dbReference type="ARBA" id="ARBA00022840"/>
    </source>
</evidence>
<dbReference type="HAMAP" id="MF_01161">
    <property type="entry name" value="tRNA_Ile_lys_synt"/>
    <property type="match status" value="1"/>
</dbReference>
<dbReference type="GO" id="GO:0005524">
    <property type="term" value="F:ATP binding"/>
    <property type="evidence" value="ECO:0007669"/>
    <property type="project" value="UniProtKB-UniRule"/>
</dbReference>
<dbReference type="NCBIfam" id="TIGR02433">
    <property type="entry name" value="lysidine_TilS_C"/>
    <property type="match status" value="1"/>
</dbReference>
<dbReference type="EMBL" id="FQZT01000003">
    <property type="protein sequence ID" value="SHI91502.1"/>
    <property type="molecule type" value="Genomic_DNA"/>
</dbReference>
<evidence type="ECO:0000256" key="2">
    <source>
        <dbReference type="ARBA" id="ARBA00022490"/>
    </source>
</evidence>
<evidence type="ECO:0000259" key="9">
    <source>
        <dbReference type="SMART" id="SM00977"/>
    </source>
</evidence>
<dbReference type="SUPFAM" id="SSF52402">
    <property type="entry name" value="Adenine nucleotide alpha hydrolases-like"/>
    <property type="match status" value="1"/>
</dbReference>
<feature type="domain" description="Lysidine-tRNA(Ile) synthetase C-terminal" evidence="9">
    <location>
        <begin position="374"/>
        <end position="446"/>
    </location>
</feature>
<dbReference type="Pfam" id="PF11734">
    <property type="entry name" value="TilS_C"/>
    <property type="match status" value="1"/>
</dbReference>
<evidence type="ECO:0000256" key="7">
    <source>
        <dbReference type="ARBA" id="ARBA00048539"/>
    </source>
</evidence>
<evidence type="ECO:0000256" key="8">
    <source>
        <dbReference type="HAMAP-Rule" id="MF_01161"/>
    </source>
</evidence>
<comment type="function">
    <text evidence="8">Ligates lysine onto the cytidine present at position 34 of the AUA codon-specific tRNA(Ile) that contains the anticodon CAU, in an ATP-dependent manner. Cytidine is converted to lysidine, thus changing the amino acid specificity of the tRNA from methionine to isoleucine.</text>
</comment>
<dbReference type="InterPro" id="IPR014729">
    <property type="entry name" value="Rossmann-like_a/b/a_fold"/>
</dbReference>
<dbReference type="STRING" id="1122189.SAMN02745165_01119"/>
<keyword evidence="3 8" id="KW-0436">Ligase</keyword>
<accession>A0A1M6F1C7</accession>
<dbReference type="SUPFAM" id="SSF82829">
    <property type="entry name" value="MesJ substrate recognition domain-like"/>
    <property type="match status" value="1"/>
</dbReference>
<comment type="subcellular location">
    <subcellularLocation>
        <location evidence="1 8">Cytoplasm</location>
    </subcellularLocation>
</comment>
<name>A0A1M6F1C7_MALRU</name>
<dbReference type="PANTHER" id="PTHR43033">
    <property type="entry name" value="TRNA(ILE)-LYSIDINE SYNTHASE-RELATED"/>
    <property type="match status" value="1"/>
</dbReference>
<evidence type="ECO:0000256" key="1">
    <source>
        <dbReference type="ARBA" id="ARBA00004496"/>
    </source>
</evidence>
<protein>
    <recommendedName>
        <fullName evidence="8">tRNA(Ile)-lysidine synthase</fullName>
        <ecNumber evidence="8">6.3.4.19</ecNumber>
    </recommendedName>
    <alternativeName>
        <fullName evidence="8">tRNA(Ile)-2-lysyl-cytidine synthase</fullName>
    </alternativeName>
    <alternativeName>
        <fullName evidence="8">tRNA(Ile)-lysidine synthetase</fullName>
    </alternativeName>
</protein>
<keyword evidence="2 8" id="KW-0963">Cytoplasm</keyword>
<comment type="domain">
    <text evidence="8">The N-terminal region contains the highly conserved SGGXDS motif, predicted to be a P-loop motif involved in ATP binding.</text>
</comment>
<dbReference type="AlphaFoldDB" id="A0A1M6F1C7"/>
<dbReference type="Pfam" id="PF01171">
    <property type="entry name" value="ATP_bind_3"/>
    <property type="match status" value="1"/>
</dbReference>
<keyword evidence="5 8" id="KW-0547">Nucleotide-binding</keyword>
<dbReference type="GO" id="GO:0005737">
    <property type="term" value="C:cytoplasm"/>
    <property type="evidence" value="ECO:0007669"/>
    <property type="project" value="UniProtKB-SubCell"/>
</dbReference>
<dbReference type="SMART" id="SM00977">
    <property type="entry name" value="TilS_C"/>
    <property type="match status" value="1"/>
</dbReference>
<dbReference type="Gene3D" id="1.20.59.20">
    <property type="match status" value="1"/>
</dbReference>
<dbReference type="InterPro" id="IPR012094">
    <property type="entry name" value="tRNA_Ile_lys_synt"/>
</dbReference>
<dbReference type="Pfam" id="PF09179">
    <property type="entry name" value="TilS"/>
    <property type="match status" value="1"/>
</dbReference>
<organism evidence="10 11">
    <name type="scientific">Malonomonas rubra DSM 5091</name>
    <dbReference type="NCBI Taxonomy" id="1122189"/>
    <lineage>
        <taxon>Bacteria</taxon>
        <taxon>Pseudomonadati</taxon>
        <taxon>Thermodesulfobacteriota</taxon>
        <taxon>Desulfuromonadia</taxon>
        <taxon>Desulfuromonadales</taxon>
        <taxon>Geopsychrobacteraceae</taxon>
        <taxon>Malonomonas</taxon>
    </lineage>
</organism>
<dbReference type="EC" id="6.3.4.19" evidence="8"/>
<dbReference type="PANTHER" id="PTHR43033:SF1">
    <property type="entry name" value="TRNA(ILE)-LYSIDINE SYNTHASE-RELATED"/>
    <property type="match status" value="1"/>
</dbReference>
<proteinExistence type="inferred from homology"/>
<comment type="similarity">
    <text evidence="8">Belongs to the tRNA(Ile)-lysidine synthase family.</text>
</comment>
<evidence type="ECO:0000256" key="4">
    <source>
        <dbReference type="ARBA" id="ARBA00022694"/>
    </source>
</evidence>
<dbReference type="InterPro" id="IPR012796">
    <property type="entry name" value="Lysidine-tRNA-synth_C"/>
</dbReference>
<dbReference type="NCBIfam" id="TIGR02432">
    <property type="entry name" value="lysidine_TilS_N"/>
    <property type="match status" value="1"/>
</dbReference>
<keyword evidence="11" id="KW-1185">Reference proteome</keyword>
<gene>
    <name evidence="8" type="primary">tilS</name>
    <name evidence="10" type="ORF">SAMN02745165_01119</name>
</gene>
<evidence type="ECO:0000256" key="3">
    <source>
        <dbReference type="ARBA" id="ARBA00022598"/>
    </source>
</evidence>
<dbReference type="SUPFAM" id="SSF56037">
    <property type="entry name" value="PheT/TilS domain"/>
    <property type="match status" value="1"/>
</dbReference>
<dbReference type="InterPro" id="IPR012795">
    <property type="entry name" value="tRNA_Ile_lys_synt_N"/>
</dbReference>
<dbReference type="InterPro" id="IPR015262">
    <property type="entry name" value="tRNA_Ile_lys_synt_subst-bd"/>
</dbReference>
<evidence type="ECO:0000256" key="5">
    <source>
        <dbReference type="ARBA" id="ARBA00022741"/>
    </source>
</evidence>
<evidence type="ECO:0000313" key="10">
    <source>
        <dbReference type="EMBL" id="SHI91502.1"/>
    </source>
</evidence>
<dbReference type="GO" id="GO:0032267">
    <property type="term" value="F:tRNA(Ile)-lysidine synthase activity"/>
    <property type="evidence" value="ECO:0007669"/>
    <property type="project" value="UniProtKB-EC"/>
</dbReference>
<dbReference type="CDD" id="cd01992">
    <property type="entry name" value="TilS_N"/>
    <property type="match status" value="1"/>
</dbReference>